<comment type="caution">
    <text evidence="1">The sequence shown here is derived from an EMBL/GenBank/DDBJ whole genome shotgun (WGS) entry which is preliminary data.</text>
</comment>
<dbReference type="RefSeq" id="WP_103329820.1">
    <property type="nucleotide sequence ID" value="NZ_PPRD01000092.1"/>
</dbReference>
<keyword evidence="2" id="KW-1185">Reference proteome</keyword>
<organism evidence="1 2">
    <name type="scientific">Staphylococcus croceilyticus</name>
    <dbReference type="NCBI Taxonomy" id="319942"/>
    <lineage>
        <taxon>Bacteria</taxon>
        <taxon>Bacillati</taxon>
        <taxon>Bacillota</taxon>
        <taxon>Bacilli</taxon>
        <taxon>Bacillales</taxon>
        <taxon>Staphylococcaceae</taxon>
        <taxon>Staphylococcus</taxon>
    </lineage>
</organism>
<evidence type="ECO:0000313" key="2">
    <source>
        <dbReference type="Proteomes" id="UP000298482"/>
    </source>
</evidence>
<accession>A0ABY2KAY5</accession>
<sequence>MMQSIRDLITEKVYDMYDDLKVQLIEINQSKQLFMNGPSQELMKRAFNISCYQGQKQAIEAIQKIIEDNKEEPALVEQLRDYQTLINDKLSNLAEMMPRISEPQFKLEEVLDQHYHYLGQSYIITQVTKMIKEVSE</sequence>
<dbReference type="Proteomes" id="UP000298482">
    <property type="component" value="Unassembled WGS sequence"/>
</dbReference>
<name>A0ABY2KAY5_9STAP</name>
<reference evidence="1 2" key="1">
    <citation type="submission" date="2019-04" db="EMBL/GenBank/DDBJ databases">
        <title>Genomic characterization of Staphylococcus petrasii strains.</title>
        <authorList>
            <person name="Vrbovska V."/>
            <person name="Kovarovic V."/>
            <person name="Maslanova I."/>
            <person name="Indrakova A."/>
            <person name="Petras P."/>
            <person name="Sedo O."/>
            <person name="Svec P."/>
            <person name="Fisarova L."/>
            <person name="Sedlacek I."/>
            <person name="Doskar J."/>
            <person name="Pantucek R."/>
        </authorList>
    </citation>
    <scope>NUCLEOTIDE SEQUENCE [LARGE SCALE GENOMIC DNA]</scope>
    <source>
        <strain evidence="1 2">CCM 8421</strain>
    </source>
</reference>
<dbReference type="EMBL" id="SRJF01000014">
    <property type="protein sequence ID" value="TGA74335.1"/>
    <property type="molecule type" value="Genomic_DNA"/>
</dbReference>
<evidence type="ECO:0000313" key="1">
    <source>
        <dbReference type="EMBL" id="TGA74335.1"/>
    </source>
</evidence>
<gene>
    <name evidence="1" type="ORF">E2556_09640</name>
</gene>
<protein>
    <submittedName>
        <fullName evidence="1">Uncharacterized protein</fullName>
    </submittedName>
</protein>
<proteinExistence type="predicted"/>